<evidence type="ECO:0000256" key="1">
    <source>
        <dbReference type="SAM" id="MobiDB-lite"/>
    </source>
</evidence>
<keyword evidence="3" id="KW-1185">Reference proteome</keyword>
<dbReference type="EMBL" id="FOSG01000004">
    <property type="protein sequence ID" value="SFK20629.1"/>
    <property type="molecule type" value="Genomic_DNA"/>
</dbReference>
<evidence type="ECO:0008006" key="4">
    <source>
        <dbReference type="Google" id="ProtNLM"/>
    </source>
</evidence>
<feature type="region of interest" description="Disordered" evidence="1">
    <location>
        <begin position="327"/>
        <end position="347"/>
    </location>
</feature>
<proteinExistence type="predicted"/>
<evidence type="ECO:0000313" key="3">
    <source>
        <dbReference type="Proteomes" id="UP000198928"/>
    </source>
</evidence>
<dbReference type="InterPro" id="IPR054058">
    <property type="entry name" value="HTH_67"/>
</dbReference>
<accession>A0A1I3XMN7</accession>
<organism evidence="2 3">
    <name type="scientific">Streptomyces pini</name>
    <dbReference type="NCBI Taxonomy" id="1520580"/>
    <lineage>
        <taxon>Bacteria</taxon>
        <taxon>Bacillati</taxon>
        <taxon>Actinomycetota</taxon>
        <taxon>Actinomycetes</taxon>
        <taxon>Kitasatosporales</taxon>
        <taxon>Streptomycetaceae</taxon>
        <taxon>Streptomyces</taxon>
    </lineage>
</organism>
<dbReference type="NCBIfam" id="NF047719">
    <property type="entry name" value="SCO6745_fam_HTH"/>
    <property type="match status" value="1"/>
</dbReference>
<feature type="region of interest" description="Disordered" evidence="1">
    <location>
        <begin position="1"/>
        <end position="51"/>
    </location>
</feature>
<protein>
    <recommendedName>
        <fullName evidence="4">SalK</fullName>
    </recommendedName>
</protein>
<name>A0A1I3XMN7_9ACTN</name>
<dbReference type="AlphaFoldDB" id="A0A1I3XMN7"/>
<sequence>MAGNRDIGSETLPGKVERGTEVPDEPAAGREATPGEPPKGRGSGEGMEDPSHTARALWALLEPLHAVTYFAPEARQAFEDAGLHGFWRGYFAGRAAPLGETGPEPVTAAFFGFAPAMVARALPGLWAVVTPGRALEARRTGAGAALRRLLSGYGREVEEAAGLLLPVVRDLDCAGRVLAAANRALPVPPGPVERLWHAATVLREHRGDGHVAALVAAGFDGCEILVLRAGADLPRAELQPYRGWSDDAWRAAGRRLAARGLLDPRGGATAEGLRAHRAVEEATDRAAARPWQGLDASARDRLRRLLVPLARASAAALRFPNPMGLPAPAGEMTDVSGPQVPGSGRSA</sequence>
<gene>
    <name evidence="2" type="ORF">SAMN05192584_104240</name>
</gene>
<evidence type="ECO:0000313" key="2">
    <source>
        <dbReference type="EMBL" id="SFK20629.1"/>
    </source>
</evidence>
<dbReference type="Pfam" id="PF21863">
    <property type="entry name" value="HTH_67"/>
    <property type="match status" value="1"/>
</dbReference>
<dbReference type="Proteomes" id="UP000198928">
    <property type="component" value="Unassembled WGS sequence"/>
</dbReference>
<reference evidence="3" key="1">
    <citation type="submission" date="2016-10" db="EMBL/GenBank/DDBJ databases">
        <authorList>
            <person name="Varghese N."/>
            <person name="Submissions S."/>
        </authorList>
    </citation>
    <scope>NUCLEOTIDE SEQUENCE [LARGE SCALE GENOMIC DNA]</scope>
    <source>
        <strain evidence="3">PL19</strain>
    </source>
</reference>